<keyword evidence="1" id="KW-0436">Ligase</keyword>
<dbReference type="SUPFAM" id="SSF53623">
    <property type="entry name" value="MurD-like peptide ligases, catalytic domain"/>
    <property type="match status" value="1"/>
</dbReference>
<dbReference type="GO" id="GO:0051301">
    <property type="term" value="P:cell division"/>
    <property type="evidence" value="ECO:0007669"/>
    <property type="project" value="InterPro"/>
</dbReference>
<accession>A0A382P6I6</accession>
<dbReference type="AlphaFoldDB" id="A0A382P6I6"/>
<proteinExistence type="predicted"/>
<keyword evidence="2" id="KW-0547">Nucleotide-binding</keyword>
<dbReference type="GO" id="GO:0005737">
    <property type="term" value="C:cytoplasm"/>
    <property type="evidence" value="ECO:0007669"/>
    <property type="project" value="InterPro"/>
</dbReference>
<dbReference type="Gene3D" id="3.40.50.720">
    <property type="entry name" value="NAD(P)-binding Rossmann-like Domain"/>
    <property type="match status" value="1"/>
</dbReference>
<feature type="non-terminal residue" evidence="4">
    <location>
        <position position="117"/>
    </location>
</feature>
<dbReference type="Gene3D" id="3.40.1190.10">
    <property type="entry name" value="Mur-like, catalytic domain"/>
    <property type="match status" value="1"/>
</dbReference>
<keyword evidence="3" id="KW-0067">ATP-binding</keyword>
<dbReference type="EMBL" id="UINC01104927">
    <property type="protein sequence ID" value="SVC68457.1"/>
    <property type="molecule type" value="Genomic_DNA"/>
</dbReference>
<evidence type="ECO:0008006" key="5">
    <source>
        <dbReference type="Google" id="ProtNLM"/>
    </source>
</evidence>
<dbReference type="PANTHER" id="PTHR43692">
    <property type="entry name" value="UDP-N-ACETYLMURAMOYLALANINE--D-GLUTAMATE LIGASE"/>
    <property type="match status" value="1"/>
</dbReference>
<dbReference type="InterPro" id="IPR005762">
    <property type="entry name" value="MurD"/>
</dbReference>
<evidence type="ECO:0000256" key="3">
    <source>
        <dbReference type="ARBA" id="ARBA00022840"/>
    </source>
</evidence>
<dbReference type="GO" id="GO:0008360">
    <property type="term" value="P:regulation of cell shape"/>
    <property type="evidence" value="ECO:0007669"/>
    <property type="project" value="InterPro"/>
</dbReference>
<dbReference type="InterPro" id="IPR036565">
    <property type="entry name" value="Mur-like_cat_sf"/>
</dbReference>
<name>A0A382P6I6_9ZZZZ</name>
<sequence>MQFIYGLSKSGISLAKYLNKKNKSFNCWDDDLKVRQRVKKLLKNTKLVNPKKNNLDGYDNIYVSPGISTRKKNFIKTKNYKIKLARDLNLYWHKIINQKLIAVTGTNGKSTTTKLIG</sequence>
<dbReference type="GO" id="GO:0008764">
    <property type="term" value="F:UDP-N-acetylmuramoylalanine-D-glutamate ligase activity"/>
    <property type="evidence" value="ECO:0007669"/>
    <property type="project" value="InterPro"/>
</dbReference>
<evidence type="ECO:0000313" key="4">
    <source>
        <dbReference type="EMBL" id="SVC68457.1"/>
    </source>
</evidence>
<dbReference type="Pfam" id="PF21799">
    <property type="entry name" value="MurD-like_N"/>
    <property type="match status" value="1"/>
</dbReference>
<reference evidence="4" key="1">
    <citation type="submission" date="2018-05" db="EMBL/GenBank/DDBJ databases">
        <authorList>
            <person name="Lanie J.A."/>
            <person name="Ng W.-L."/>
            <person name="Kazmierczak K.M."/>
            <person name="Andrzejewski T.M."/>
            <person name="Davidsen T.M."/>
            <person name="Wayne K.J."/>
            <person name="Tettelin H."/>
            <person name="Glass J.I."/>
            <person name="Rusch D."/>
            <person name="Podicherti R."/>
            <person name="Tsui H.-C.T."/>
            <person name="Winkler M.E."/>
        </authorList>
    </citation>
    <scope>NUCLEOTIDE SEQUENCE</scope>
</reference>
<protein>
    <recommendedName>
        <fullName evidence="5">Mur ligase central domain-containing protein</fullName>
    </recommendedName>
</protein>
<dbReference type="PANTHER" id="PTHR43692:SF1">
    <property type="entry name" value="UDP-N-ACETYLMURAMOYLALANINE--D-GLUTAMATE LIGASE"/>
    <property type="match status" value="1"/>
</dbReference>
<evidence type="ECO:0000256" key="2">
    <source>
        <dbReference type="ARBA" id="ARBA00022741"/>
    </source>
</evidence>
<gene>
    <name evidence="4" type="ORF">METZ01_LOCUS321311</name>
</gene>
<dbReference type="GO" id="GO:0005524">
    <property type="term" value="F:ATP binding"/>
    <property type="evidence" value="ECO:0007669"/>
    <property type="project" value="UniProtKB-KW"/>
</dbReference>
<organism evidence="4">
    <name type="scientific">marine metagenome</name>
    <dbReference type="NCBI Taxonomy" id="408172"/>
    <lineage>
        <taxon>unclassified sequences</taxon>
        <taxon>metagenomes</taxon>
        <taxon>ecological metagenomes</taxon>
    </lineage>
</organism>
<evidence type="ECO:0000256" key="1">
    <source>
        <dbReference type="ARBA" id="ARBA00022598"/>
    </source>
</evidence>